<protein>
    <submittedName>
        <fullName evidence="2">Protein suppressor of npr1-1</fullName>
    </submittedName>
</protein>
<dbReference type="Gene3D" id="3.80.10.10">
    <property type="entry name" value="Ribonuclease Inhibitor"/>
    <property type="match status" value="3"/>
</dbReference>
<dbReference type="PANTHER" id="PTHR47186:SF63">
    <property type="entry name" value="C-JID DOMAIN-CONTAINING PROTEIN"/>
    <property type="match status" value="1"/>
</dbReference>
<evidence type="ECO:0000313" key="3">
    <source>
        <dbReference type="Proteomes" id="UP000237347"/>
    </source>
</evidence>
<organism evidence="2 3">
    <name type="scientific">Quercus suber</name>
    <name type="common">Cork oak</name>
    <dbReference type="NCBI Taxonomy" id="58331"/>
    <lineage>
        <taxon>Eukaryota</taxon>
        <taxon>Viridiplantae</taxon>
        <taxon>Streptophyta</taxon>
        <taxon>Embryophyta</taxon>
        <taxon>Tracheophyta</taxon>
        <taxon>Spermatophyta</taxon>
        <taxon>Magnoliopsida</taxon>
        <taxon>eudicotyledons</taxon>
        <taxon>Gunneridae</taxon>
        <taxon>Pentapetalae</taxon>
        <taxon>rosids</taxon>
        <taxon>fabids</taxon>
        <taxon>Fagales</taxon>
        <taxon>Fagaceae</taxon>
        <taxon>Quercus</taxon>
    </lineage>
</organism>
<dbReference type="EMBL" id="PKMF04000373">
    <property type="protein sequence ID" value="KAK7835229.1"/>
    <property type="molecule type" value="Genomic_DNA"/>
</dbReference>
<feature type="region of interest" description="Disordered" evidence="1">
    <location>
        <begin position="662"/>
        <end position="686"/>
    </location>
</feature>
<sequence length="730" mass="83366">MPHSNIRIHKLLKQVLPFENLKGINLRGCESIQKLPELWAPNLEILDLTECTNLVEIHEPAGFLDKLKRWYLTNCKKLQALPRRLKFKCLERFDLERCESIQELPELCAPNLKTLMLSCCENLVKVHESIGLLDKLECWYLGDCGKLQTLPRRLSLKSLKTFGLYGCTSLENFPDIDSEMKCLSCLYIERSGTRESPSSRCTSLERNFLDSIYKFQNIKVLGFSTNLPRPSCYSFDGCVGYSFLRLKELNLFGENVTELDFLEFDYFPALTRLHLQKTSTITIPESFIKFTTLSKLDIFDCKHFEEIQGLPQSLIRLEARKCPSWNPKSSNKILSQVFLYHSLALSYKEIIVLPFPKYLTRYAKLQVIAKKIAKWKQVRESQGVLTDRVHEGQRNQLHFNESSHSLYRSIGGYFQAPGCEIPDEFNHRNDGNSISFLVGRNSRCIPLAVCVAFGPTNKSYQFVVEIVVNGCLEIEYDSVFLEESESCRIWFISNPMYEWEKKLRDSNLSKQNHFEVICRIKMYYEYLSKKKMYYVFSNEETMDPMAIPKKLGVLVECICCPHKSSIPDSLPLLPLFPTSCNEGDSVHAIAMETTNTIAFEYDLKGFHGDLNMSLSVPIDPEVHPLIPLPYPSNMDHEAFETVSDLGHLKDFRNDGYDLSLSLNDSGASEREPPQVPDTSNGSNFGLGQIDLVGSTVSGGFDLGSSSVTHEFVNDDFDLYLSPPSKKKRTS</sequence>
<dbReference type="Proteomes" id="UP000237347">
    <property type="component" value="Unassembled WGS sequence"/>
</dbReference>
<gene>
    <name evidence="2" type="primary">SNC1_4</name>
    <name evidence="2" type="ORF">CFP56_023561</name>
</gene>
<dbReference type="PANTHER" id="PTHR47186">
    <property type="entry name" value="LEUCINE-RICH REPEAT-CONTAINING PROTEIN 57"/>
    <property type="match status" value="1"/>
</dbReference>
<reference evidence="2 3" key="1">
    <citation type="journal article" date="2018" name="Sci. Data">
        <title>The draft genome sequence of cork oak.</title>
        <authorList>
            <person name="Ramos A.M."/>
            <person name="Usie A."/>
            <person name="Barbosa P."/>
            <person name="Barros P.M."/>
            <person name="Capote T."/>
            <person name="Chaves I."/>
            <person name="Simoes F."/>
            <person name="Abreu I."/>
            <person name="Carrasquinho I."/>
            <person name="Faro C."/>
            <person name="Guimaraes J.B."/>
            <person name="Mendonca D."/>
            <person name="Nobrega F."/>
            <person name="Rodrigues L."/>
            <person name="Saibo N.J.M."/>
            <person name="Varela M.C."/>
            <person name="Egas C."/>
            <person name="Matos J."/>
            <person name="Miguel C.M."/>
            <person name="Oliveira M.M."/>
            <person name="Ricardo C.P."/>
            <person name="Goncalves S."/>
        </authorList>
    </citation>
    <scope>NUCLEOTIDE SEQUENCE [LARGE SCALE GENOMIC DNA]</scope>
    <source>
        <strain evidence="3">cv. HL8</strain>
    </source>
</reference>
<dbReference type="AlphaFoldDB" id="A0AAW0K9R7"/>
<proteinExistence type="predicted"/>
<evidence type="ECO:0000256" key="1">
    <source>
        <dbReference type="SAM" id="MobiDB-lite"/>
    </source>
</evidence>
<name>A0AAW0K9R7_QUESU</name>
<dbReference type="SUPFAM" id="SSF52058">
    <property type="entry name" value="L domain-like"/>
    <property type="match status" value="1"/>
</dbReference>
<accession>A0AAW0K9R7</accession>
<feature type="compositionally biased region" description="Polar residues" evidence="1">
    <location>
        <begin position="676"/>
        <end position="685"/>
    </location>
</feature>
<dbReference type="InterPro" id="IPR032675">
    <property type="entry name" value="LRR_dom_sf"/>
</dbReference>
<keyword evidence="3" id="KW-1185">Reference proteome</keyword>
<comment type="caution">
    <text evidence="2">The sequence shown here is derived from an EMBL/GenBank/DDBJ whole genome shotgun (WGS) entry which is preliminary data.</text>
</comment>
<evidence type="ECO:0000313" key="2">
    <source>
        <dbReference type="EMBL" id="KAK7835229.1"/>
    </source>
</evidence>